<protein>
    <submittedName>
        <fullName evidence="2">Uncharacterized protein</fullName>
    </submittedName>
</protein>
<accession>A0A428R0Z0</accession>
<organism evidence="2 3">
    <name type="scientific">Fusarium duplospermum</name>
    <dbReference type="NCBI Taxonomy" id="1325734"/>
    <lineage>
        <taxon>Eukaryota</taxon>
        <taxon>Fungi</taxon>
        <taxon>Dikarya</taxon>
        <taxon>Ascomycota</taxon>
        <taxon>Pezizomycotina</taxon>
        <taxon>Sordariomycetes</taxon>
        <taxon>Hypocreomycetidae</taxon>
        <taxon>Hypocreales</taxon>
        <taxon>Nectriaceae</taxon>
        <taxon>Fusarium</taxon>
        <taxon>Fusarium solani species complex</taxon>
    </lineage>
</organism>
<dbReference type="Proteomes" id="UP000288168">
    <property type="component" value="Unassembled WGS sequence"/>
</dbReference>
<sequence>MSNKAPSTPVKVPSSAANYTAATLDPDLRSQINSVLLHDGHVPKYACFAHPLRIDLAGRRLTHLKTKRIQEALLHALNSDSANWPTTIQSHALSLLRSGEVTTFPDLLRRVLEDVRHDSALNPVSSSTNGKPATTTNGDAAAKANGSSGEAKTTPSLAIPESVVDEALRVTREHLDSICDIEDDEAA</sequence>
<reference evidence="2 3" key="1">
    <citation type="submission" date="2017-06" db="EMBL/GenBank/DDBJ databases">
        <title>Comparative genomic analysis of Ambrosia Fusariam Clade fungi.</title>
        <authorList>
            <person name="Stajich J.E."/>
            <person name="Carrillo J."/>
            <person name="Kijimoto T."/>
            <person name="Eskalen A."/>
            <person name="O'Donnell K."/>
            <person name="Kasson M."/>
        </authorList>
    </citation>
    <scope>NUCLEOTIDE SEQUENCE [LARGE SCALE GENOMIC DNA]</scope>
    <source>
        <strain evidence="2 3">NRRL62584</strain>
    </source>
</reference>
<dbReference type="STRING" id="1325734.A0A428R0Z0"/>
<name>A0A428R0Z0_9HYPO</name>
<dbReference type="AlphaFoldDB" id="A0A428R0Z0"/>
<keyword evidence="3" id="KW-1185">Reference proteome</keyword>
<gene>
    <name evidence="2" type="ORF">CEP54_001477</name>
</gene>
<feature type="compositionally biased region" description="Polar residues" evidence="1">
    <location>
        <begin position="145"/>
        <end position="156"/>
    </location>
</feature>
<evidence type="ECO:0000313" key="3">
    <source>
        <dbReference type="Proteomes" id="UP000288168"/>
    </source>
</evidence>
<comment type="caution">
    <text evidence="2">The sequence shown here is derived from an EMBL/GenBank/DDBJ whole genome shotgun (WGS) entry which is preliminary data.</text>
</comment>
<feature type="region of interest" description="Disordered" evidence="1">
    <location>
        <begin position="120"/>
        <end position="159"/>
    </location>
</feature>
<dbReference type="EMBL" id="NKCI01000007">
    <property type="protein sequence ID" value="RSL71081.1"/>
    <property type="molecule type" value="Genomic_DNA"/>
</dbReference>
<evidence type="ECO:0000313" key="2">
    <source>
        <dbReference type="EMBL" id="RSL71081.1"/>
    </source>
</evidence>
<feature type="compositionally biased region" description="Polar residues" evidence="1">
    <location>
        <begin position="122"/>
        <end position="138"/>
    </location>
</feature>
<evidence type="ECO:0000256" key="1">
    <source>
        <dbReference type="SAM" id="MobiDB-lite"/>
    </source>
</evidence>
<dbReference type="OrthoDB" id="5355007at2759"/>
<proteinExistence type="predicted"/>